<dbReference type="Proteomes" id="UP000604825">
    <property type="component" value="Unassembled WGS sequence"/>
</dbReference>
<feature type="compositionally biased region" description="Basic and acidic residues" evidence="1">
    <location>
        <begin position="113"/>
        <end position="128"/>
    </location>
</feature>
<proteinExistence type="predicted"/>
<evidence type="ECO:0000313" key="3">
    <source>
        <dbReference type="Proteomes" id="UP000604825"/>
    </source>
</evidence>
<evidence type="ECO:0000313" key="2">
    <source>
        <dbReference type="EMBL" id="CAD6333224.1"/>
    </source>
</evidence>
<organism evidence="2 3">
    <name type="scientific">Miscanthus lutarioriparius</name>
    <dbReference type="NCBI Taxonomy" id="422564"/>
    <lineage>
        <taxon>Eukaryota</taxon>
        <taxon>Viridiplantae</taxon>
        <taxon>Streptophyta</taxon>
        <taxon>Embryophyta</taxon>
        <taxon>Tracheophyta</taxon>
        <taxon>Spermatophyta</taxon>
        <taxon>Magnoliopsida</taxon>
        <taxon>Liliopsida</taxon>
        <taxon>Poales</taxon>
        <taxon>Poaceae</taxon>
        <taxon>PACMAD clade</taxon>
        <taxon>Panicoideae</taxon>
        <taxon>Andropogonodae</taxon>
        <taxon>Andropogoneae</taxon>
        <taxon>Saccharinae</taxon>
        <taxon>Miscanthus</taxon>
    </lineage>
</organism>
<dbReference type="GO" id="GO:0003677">
    <property type="term" value="F:DNA binding"/>
    <property type="evidence" value="ECO:0007669"/>
    <property type="project" value="InterPro"/>
</dbReference>
<dbReference type="PANTHER" id="PTHR31384:SF23">
    <property type="entry name" value="AUXIN RESPONSE FACTOR 14"/>
    <property type="match status" value="1"/>
</dbReference>
<accession>A0A811RWG8</accession>
<keyword evidence="3" id="KW-1185">Reference proteome</keyword>
<evidence type="ECO:0000256" key="1">
    <source>
        <dbReference type="SAM" id="MobiDB-lite"/>
    </source>
</evidence>
<dbReference type="GO" id="GO:0009725">
    <property type="term" value="P:response to hormone"/>
    <property type="evidence" value="ECO:0007669"/>
    <property type="project" value="InterPro"/>
</dbReference>
<reference evidence="2" key="1">
    <citation type="submission" date="2020-10" db="EMBL/GenBank/DDBJ databases">
        <authorList>
            <person name="Han B."/>
            <person name="Lu T."/>
            <person name="Zhao Q."/>
            <person name="Huang X."/>
            <person name="Zhao Y."/>
        </authorList>
    </citation>
    <scope>NUCLEOTIDE SEQUENCE</scope>
</reference>
<feature type="region of interest" description="Disordered" evidence="1">
    <location>
        <begin position="92"/>
        <end position="128"/>
    </location>
</feature>
<dbReference type="GO" id="GO:0006355">
    <property type="term" value="P:regulation of DNA-templated transcription"/>
    <property type="evidence" value="ECO:0007669"/>
    <property type="project" value="InterPro"/>
</dbReference>
<name>A0A811RWG8_9POAL</name>
<dbReference type="OrthoDB" id="694078at2759"/>
<dbReference type="EMBL" id="CAJGYO010000017">
    <property type="protein sequence ID" value="CAD6333224.1"/>
    <property type="molecule type" value="Genomic_DNA"/>
</dbReference>
<gene>
    <name evidence="2" type="ORF">NCGR_LOCUS57322</name>
</gene>
<dbReference type="AlphaFoldDB" id="A0A811RWG8"/>
<dbReference type="PANTHER" id="PTHR31384">
    <property type="entry name" value="AUXIN RESPONSE FACTOR 4-RELATED"/>
    <property type="match status" value="1"/>
</dbReference>
<dbReference type="InterPro" id="IPR044835">
    <property type="entry name" value="ARF_plant"/>
</dbReference>
<protein>
    <submittedName>
        <fullName evidence="2">Uncharacterized protein</fullName>
    </submittedName>
</protein>
<comment type="caution">
    <text evidence="2">The sequence shown here is derived from an EMBL/GenBank/DDBJ whole genome shotgun (WGS) entry which is preliminary data.</text>
</comment>
<sequence length="273" mass="28905">MASGTHLLRSWRISTRASGGLRSNAAAATYTRAGRCRYRAAEPGRGAADARARKAKARSSDAGRGLVRADWSSAAGDGGADRGRQRLEVGIGTIGSGSSAPEYGCRGSPKQPVDGRRTDPRSSRRERGMRIDLNTVEEDEPAGGAVCGELWHACAGAGVALPRRGSAVVYLPQAHLAAGGDGGELPALAAAAPRVPQHVVCRVVDVELGADAATDEVYARLALVAEDKFAFCHSVAAISREYIFGNEMKRGVLRNDWLRVKSKSTVSHRFRRS</sequence>
<feature type="region of interest" description="Disordered" evidence="1">
    <location>
        <begin position="41"/>
        <end position="65"/>
    </location>
</feature>